<gene>
    <name evidence="1" type="ORF">BYZ73_21820</name>
</gene>
<dbReference type="Proteomes" id="UP000248659">
    <property type="component" value="Unassembled WGS sequence"/>
</dbReference>
<keyword evidence="2" id="KW-1185">Reference proteome</keyword>
<organism evidence="1 2">
    <name type="scientific">Rhodovulum viride</name>
    <dbReference type="NCBI Taxonomy" id="1231134"/>
    <lineage>
        <taxon>Bacteria</taxon>
        <taxon>Pseudomonadati</taxon>
        <taxon>Pseudomonadota</taxon>
        <taxon>Alphaproteobacteria</taxon>
        <taxon>Rhodobacterales</taxon>
        <taxon>Paracoccaceae</taxon>
        <taxon>Rhodovulum</taxon>
    </lineage>
</organism>
<feature type="non-terminal residue" evidence="1">
    <location>
        <position position="130"/>
    </location>
</feature>
<name>A0ABX9DAQ8_9RHOB</name>
<evidence type="ECO:0000313" key="2">
    <source>
        <dbReference type="Proteomes" id="UP000248659"/>
    </source>
</evidence>
<accession>A0ABX9DAQ8</accession>
<protein>
    <submittedName>
        <fullName evidence="1">Uncharacterized protein</fullName>
    </submittedName>
</protein>
<comment type="caution">
    <text evidence="1">The sequence shown here is derived from an EMBL/GenBank/DDBJ whole genome shotgun (WGS) entry which is preliminary data.</text>
</comment>
<dbReference type="EMBL" id="MUAV01000203">
    <property type="protein sequence ID" value="RAP38191.1"/>
    <property type="molecule type" value="Genomic_DNA"/>
</dbReference>
<evidence type="ECO:0000313" key="1">
    <source>
        <dbReference type="EMBL" id="RAP38191.1"/>
    </source>
</evidence>
<feature type="non-terminal residue" evidence="1">
    <location>
        <position position="1"/>
    </location>
</feature>
<reference evidence="1 2" key="1">
    <citation type="submission" date="2017-01" db="EMBL/GenBank/DDBJ databases">
        <title>Genome sequence of Rhodovulum viride JA756.</title>
        <authorList>
            <person name="Lakshmi K.V."/>
            <person name="Tushar L.D."/>
            <person name="Sasikala C."/>
            <person name="Venkataramana C."/>
        </authorList>
    </citation>
    <scope>NUCLEOTIDE SEQUENCE [LARGE SCALE GENOMIC DNA]</scope>
    <source>
        <strain evidence="1 2">JA756</strain>
    </source>
</reference>
<proteinExistence type="predicted"/>
<sequence>RDHDVERHPRLHACGGMTMKRSMTAILAGQEIELAATFRAAGEIGQKIADPLLIAREMAVTAMLESQGVEREPKFRFTVANIAPILLIGARAAGDRRDQAAMEEIVFDAGFFAAAAVARDYINLLCIPQT</sequence>